<dbReference type="InterPro" id="IPR006867">
    <property type="entry name" value="DUF632"/>
</dbReference>
<comment type="caution">
    <text evidence="4">The sequence shown here is derived from an EMBL/GenBank/DDBJ whole genome shotgun (WGS) entry which is preliminary data.</text>
</comment>
<gene>
    <name evidence="4" type="ORF">Nepgr_007752</name>
</gene>
<evidence type="ECO:0000256" key="1">
    <source>
        <dbReference type="SAM" id="MobiDB-lite"/>
    </source>
</evidence>
<feature type="compositionally biased region" description="Low complexity" evidence="1">
    <location>
        <begin position="57"/>
        <end position="68"/>
    </location>
</feature>
<dbReference type="InterPro" id="IPR006868">
    <property type="entry name" value="DUF630"/>
</dbReference>
<evidence type="ECO:0000259" key="3">
    <source>
        <dbReference type="Pfam" id="PF04783"/>
    </source>
</evidence>
<evidence type="ECO:0000259" key="2">
    <source>
        <dbReference type="Pfam" id="PF04782"/>
    </source>
</evidence>
<dbReference type="AlphaFoldDB" id="A0AAD3S8C3"/>
<feature type="domain" description="DUF630" evidence="3">
    <location>
        <begin position="5"/>
        <end position="39"/>
    </location>
</feature>
<reference evidence="4" key="1">
    <citation type="submission" date="2023-05" db="EMBL/GenBank/DDBJ databases">
        <title>Nepenthes gracilis genome sequencing.</title>
        <authorList>
            <person name="Fukushima K."/>
        </authorList>
    </citation>
    <scope>NUCLEOTIDE SEQUENCE</scope>
    <source>
        <strain evidence="4">SING2019-196</strain>
    </source>
</reference>
<dbReference type="PANTHER" id="PTHR21450">
    <property type="entry name" value="PROTEIN ALTERED PHOSPHATE STARVATION RESPONSE 1"/>
    <property type="match status" value="1"/>
</dbReference>
<dbReference type="PANTHER" id="PTHR21450:SF35">
    <property type="entry name" value="TRANSCRIPTION FACTOR, PUTATIVE (DUF630 AND DUF632)-RELATED"/>
    <property type="match status" value="1"/>
</dbReference>
<name>A0AAD3S8C3_NEPGR</name>
<feature type="domain" description="DUF632" evidence="2">
    <location>
        <begin position="263"/>
        <end position="398"/>
    </location>
</feature>
<organism evidence="4 5">
    <name type="scientific">Nepenthes gracilis</name>
    <name type="common">Slender pitcher plant</name>
    <dbReference type="NCBI Taxonomy" id="150966"/>
    <lineage>
        <taxon>Eukaryota</taxon>
        <taxon>Viridiplantae</taxon>
        <taxon>Streptophyta</taxon>
        <taxon>Embryophyta</taxon>
        <taxon>Tracheophyta</taxon>
        <taxon>Spermatophyta</taxon>
        <taxon>Magnoliopsida</taxon>
        <taxon>eudicotyledons</taxon>
        <taxon>Gunneridae</taxon>
        <taxon>Pentapetalae</taxon>
        <taxon>Caryophyllales</taxon>
        <taxon>Nepenthaceae</taxon>
        <taxon>Nepenthes</taxon>
    </lineage>
</organism>
<feature type="region of interest" description="Disordered" evidence="1">
    <location>
        <begin position="40"/>
        <end position="68"/>
    </location>
</feature>
<dbReference type="Pfam" id="PF04783">
    <property type="entry name" value="DUF630"/>
    <property type="match status" value="1"/>
</dbReference>
<evidence type="ECO:0008006" key="6">
    <source>
        <dbReference type="Google" id="ProtNLM"/>
    </source>
</evidence>
<evidence type="ECO:0000313" key="4">
    <source>
        <dbReference type="EMBL" id="GMH05912.1"/>
    </source>
</evidence>
<proteinExistence type="predicted"/>
<dbReference type="Proteomes" id="UP001279734">
    <property type="component" value="Unassembled WGS sequence"/>
</dbReference>
<dbReference type="EMBL" id="BSYO01000006">
    <property type="protein sequence ID" value="GMH05912.1"/>
    <property type="molecule type" value="Genomic_DNA"/>
</dbReference>
<dbReference type="Pfam" id="PF04782">
    <property type="entry name" value="DUF632"/>
    <property type="match status" value="1"/>
</dbReference>
<accession>A0AAD3S8C3</accession>
<evidence type="ECO:0000313" key="5">
    <source>
        <dbReference type="Proteomes" id="UP001279734"/>
    </source>
</evidence>
<sequence>MASSTSKSNVEKTEVLHLCKERKRFIKRAVDSRFAEAEALIPSSLSTSTTESEDETPSPSHSSYPSASPSNVAYVADSASPLSPPVLSRLSYLRSVATTALSFADDLSSNRNNTTTISIEDDESVDFSMPPPPPESAVSWDFFDHSDHENGCVNVYGKKEASHLMEEDREQKMTNTGSVTSDVYLYAKGPELAHKLRTSSVKLSDKKNGNAFDSQGFEGSSRKQLDCEANKLDAHLCSNESAVLVHKGEDPSEFITHWAKEFLSSIKDIEHQFFRASESGEEVSRMLEANKIRIGFTDIEGSSPNLAIAVAHRLVCCQGKDGLTSLEPPHVPKVIKWNRSTSSQSSSSRNPLATSSKHDADCNGIDFAEDLFMISGSHSSTLDRLYAWERKLHDEVKVLTQASLLLKCIAIFMLIWLL</sequence>
<keyword evidence="5" id="KW-1185">Reference proteome</keyword>
<protein>
    <recommendedName>
        <fullName evidence="6">DUF632 domain-containing protein</fullName>
    </recommendedName>
</protein>
<feature type="region of interest" description="Disordered" evidence="1">
    <location>
        <begin position="338"/>
        <end position="358"/>
    </location>
</feature>